<dbReference type="InterPro" id="IPR013320">
    <property type="entry name" value="ConA-like_dom_sf"/>
</dbReference>
<dbReference type="InterPro" id="IPR032675">
    <property type="entry name" value="LRR_dom_sf"/>
</dbReference>
<dbReference type="Gene3D" id="2.60.120.920">
    <property type="match status" value="1"/>
</dbReference>
<evidence type="ECO:0000256" key="4">
    <source>
        <dbReference type="ARBA" id="ARBA00022737"/>
    </source>
</evidence>
<dbReference type="Proteomes" id="UP001174136">
    <property type="component" value="Unassembled WGS sequence"/>
</dbReference>
<dbReference type="FunFam" id="3.80.10.10:FF:000100">
    <property type="entry name" value="Si:dkey-11n14.1"/>
    <property type="match status" value="1"/>
</dbReference>
<dbReference type="SMART" id="SM00368">
    <property type="entry name" value="LRR_RI"/>
    <property type="match status" value="5"/>
</dbReference>
<dbReference type="Pfam" id="PF05729">
    <property type="entry name" value="NACHT"/>
    <property type="match status" value="1"/>
</dbReference>
<dbReference type="InterPro" id="IPR043136">
    <property type="entry name" value="B30.2/SPRY_sf"/>
</dbReference>
<keyword evidence="3" id="KW-0433">Leucine-rich repeat</keyword>
<dbReference type="InterPro" id="IPR051261">
    <property type="entry name" value="NLR"/>
</dbReference>
<feature type="domain" description="B30.2/SPRY" evidence="8">
    <location>
        <begin position="532"/>
        <end position="736"/>
    </location>
</feature>
<reference evidence="9" key="1">
    <citation type="journal article" date="2023" name="Front. Mar. Sci.">
        <title>A new Merluccius polli reference genome to investigate the effects of global change in West African waters.</title>
        <authorList>
            <person name="Mateo J.L."/>
            <person name="Blanco-Fernandez C."/>
            <person name="Garcia-Vazquez E."/>
            <person name="Machado-Schiaffino G."/>
        </authorList>
    </citation>
    <scope>NUCLEOTIDE SEQUENCE</scope>
    <source>
        <strain evidence="9">C29</strain>
        <tissue evidence="9">Fin</tissue>
    </source>
</reference>
<feature type="compositionally biased region" description="Basic and acidic residues" evidence="7">
    <location>
        <begin position="768"/>
        <end position="779"/>
    </location>
</feature>
<dbReference type="SMART" id="SM01288">
    <property type="entry name" value="FISNA"/>
    <property type="match status" value="1"/>
</dbReference>
<dbReference type="Pfam" id="PF13516">
    <property type="entry name" value="LRR_6"/>
    <property type="match status" value="3"/>
</dbReference>
<dbReference type="PROSITE" id="PS50188">
    <property type="entry name" value="B302_SPRY"/>
    <property type="match status" value="1"/>
</dbReference>
<dbReference type="InterPro" id="IPR001870">
    <property type="entry name" value="B30.2/SPRY"/>
</dbReference>
<dbReference type="InterPro" id="IPR006574">
    <property type="entry name" value="PRY"/>
</dbReference>
<protein>
    <submittedName>
        <fullName evidence="9">NLR family CARD domain-containing protein 3</fullName>
    </submittedName>
</protein>
<dbReference type="InterPro" id="IPR029495">
    <property type="entry name" value="NACHT-assoc"/>
</dbReference>
<evidence type="ECO:0000259" key="8">
    <source>
        <dbReference type="PROSITE" id="PS50188"/>
    </source>
</evidence>
<dbReference type="SUPFAM" id="SSF49899">
    <property type="entry name" value="Concanavalin A-like lectins/glucanases"/>
    <property type="match status" value="1"/>
</dbReference>
<evidence type="ECO:0000313" key="10">
    <source>
        <dbReference type="Proteomes" id="UP001174136"/>
    </source>
</evidence>
<dbReference type="SMART" id="SM00589">
    <property type="entry name" value="PRY"/>
    <property type="match status" value="1"/>
</dbReference>
<keyword evidence="4" id="KW-0677">Repeat</keyword>
<dbReference type="AlphaFoldDB" id="A0AA47MCE5"/>
<keyword evidence="6" id="KW-0067">ATP-binding</keyword>
<dbReference type="GO" id="GO:0005737">
    <property type="term" value="C:cytoplasm"/>
    <property type="evidence" value="ECO:0007669"/>
    <property type="project" value="UniProtKB-SubCell"/>
</dbReference>
<dbReference type="Pfam" id="PF14484">
    <property type="entry name" value="FISNA"/>
    <property type="match status" value="1"/>
</dbReference>
<dbReference type="CDD" id="cd16040">
    <property type="entry name" value="SPRY_PRY_SNTX"/>
    <property type="match status" value="1"/>
</dbReference>
<dbReference type="SUPFAM" id="SSF52047">
    <property type="entry name" value="RNI-like"/>
    <property type="match status" value="1"/>
</dbReference>
<keyword evidence="5" id="KW-0547">Nucleotide-binding</keyword>
<dbReference type="Pfam" id="PF13765">
    <property type="entry name" value="PRY"/>
    <property type="match status" value="1"/>
</dbReference>
<dbReference type="PRINTS" id="PR01407">
    <property type="entry name" value="BUTYPHLNCDUF"/>
</dbReference>
<comment type="caution">
    <text evidence="9">The sequence shown here is derived from an EMBL/GenBank/DDBJ whole genome shotgun (WGS) entry which is preliminary data.</text>
</comment>
<dbReference type="InterPro" id="IPR041267">
    <property type="entry name" value="NLRP_HD2"/>
</dbReference>
<gene>
    <name evidence="9" type="primary">NLRC3_138</name>
    <name evidence="9" type="ORF">N1851_026218</name>
</gene>
<dbReference type="InterPro" id="IPR007111">
    <property type="entry name" value="NACHT_NTPase"/>
</dbReference>
<dbReference type="InterPro" id="IPR041075">
    <property type="entry name" value="NOD1/2_WH"/>
</dbReference>
<evidence type="ECO:0000256" key="5">
    <source>
        <dbReference type="ARBA" id="ARBA00022741"/>
    </source>
</evidence>
<dbReference type="Pfam" id="PF17779">
    <property type="entry name" value="WHD_NOD2"/>
    <property type="match status" value="1"/>
</dbReference>
<evidence type="ECO:0000256" key="3">
    <source>
        <dbReference type="ARBA" id="ARBA00022614"/>
    </source>
</evidence>
<dbReference type="InterPro" id="IPR003877">
    <property type="entry name" value="SPRY_dom"/>
</dbReference>
<evidence type="ECO:0000256" key="2">
    <source>
        <dbReference type="ARBA" id="ARBA00022490"/>
    </source>
</evidence>
<dbReference type="InterPro" id="IPR001611">
    <property type="entry name" value="Leu-rich_rpt"/>
</dbReference>
<dbReference type="InterPro" id="IPR003879">
    <property type="entry name" value="Butyrophylin_SPRY"/>
</dbReference>
<evidence type="ECO:0000256" key="7">
    <source>
        <dbReference type="SAM" id="MobiDB-lite"/>
    </source>
</evidence>
<evidence type="ECO:0000256" key="1">
    <source>
        <dbReference type="ARBA" id="ARBA00004496"/>
    </source>
</evidence>
<accession>A0AA47MCE5</accession>
<dbReference type="InterPro" id="IPR027417">
    <property type="entry name" value="P-loop_NTPase"/>
</dbReference>
<keyword evidence="10" id="KW-1185">Reference proteome</keyword>
<dbReference type="Pfam" id="PF00622">
    <property type="entry name" value="SPRY"/>
    <property type="match status" value="1"/>
</dbReference>
<feature type="region of interest" description="Disordered" evidence="7">
    <location>
        <begin position="757"/>
        <end position="779"/>
    </location>
</feature>
<organism evidence="9 10">
    <name type="scientific">Merluccius polli</name>
    <name type="common">Benguela hake</name>
    <name type="synonym">Merluccius cadenati</name>
    <dbReference type="NCBI Taxonomy" id="89951"/>
    <lineage>
        <taxon>Eukaryota</taxon>
        <taxon>Metazoa</taxon>
        <taxon>Chordata</taxon>
        <taxon>Craniata</taxon>
        <taxon>Vertebrata</taxon>
        <taxon>Euteleostomi</taxon>
        <taxon>Actinopterygii</taxon>
        <taxon>Neopterygii</taxon>
        <taxon>Teleostei</taxon>
        <taxon>Neoteleostei</taxon>
        <taxon>Acanthomorphata</taxon>
        <taxon>Zeiogadaria</taxon>
        <taxon>Gadariae</taxon>
        <taxon>Gadiformes</taxon>
        <taxon>Gadoidei</taxon>
        <taxon>Merlucciidae</taxon>
        <taxon>Merluccius</taxon>
    </lineage>
</organism>
<dbReference type="SMART" id="SM00449">
    <property type="entry name" value="SPRY"/>
    <property type="match status" value="1"/>
</dbReference>
<name>A0AA47MCE5_MERPO</name>
<dbReference type="EMBL" id="JAOPHQ010004865">
    <property type="protein sequence ID" value="KAK0137575.1"/>
    <property type="molecule type" value="Genomic_DNA"/>
</dbReference>
<dbReference type="Gene3D" id="3.80.10.10">
    <property type="entry name" value="Ribonuclease Inhibitor"/>
    <property type="match status" value="2"/>
</dbReference>
<keyword evidence="2" id="KW-0963">Cytoplasm</keyword>
<dbReference type="PANTHER" id="PTHR24106">
    <property type="entry name" value="NACHT, LRR AND CARD DOMAINS-CONTAINING"/>
    <property type="match status" value="1"/>
</dbReference>
<comment type="subcellular location">
    <subcellularLocation>
        <location evidence="1">Cytoplasm</location>
    </subcellularLocation>
</comment>
<sequence length="1109" mass="124450">MATEVRGFTDPQKEEYFRKRFREETLARKIISHVKKSRSLHIMCHIPVFCWISATVMEDFFTTSQEGEEMPNTLTQMYIHFLRVQSIQGDRKYHGRAETGPHWSSESKEIIVSLGKLAFNQLEKGNLIFYQADLAECGIDIRAASVYSGVFTQIFKEECGLYQHKVFCFVHLSFQEFLAALYVFLTFRNTGVNLLSEEQPRPMLSTLFGKKPNLYQSAVDKALLSENGHLDLFLRFLLGLSLETNQIPLQGLLGQTGSSSQTSQRTVSYIKKRISGDLSPERSINLFHCLNELKDRSLVKEIQRYLTSGSLSRESLSPGQWSALVFILLTSEEELDVFDLKKYSASEEALLRLLPVFKDSKTYLLNGCNLSERCCEALASVLSSNSSSLRELDLSTNDLQDSGVKLLSAGLGSPHCRLETLRLNGCHLSERCCETLASVLSSNSSSLRELDLSTNDLQDSGVKLLSAGLGSPHCRLETLSLSGCMVTQEGCAFLASALSSNPSHLRELDLSYNHPAGDSGVTLLSAGLEDPGWRLDTLRYGEDSSPLNACGLTLDPNTANRRLSLSEDLRKVKWVGEVQSYPDHPERFESRPQVLCREGLTGRCYWEVERRGYVAIGVTYRGITRRGEGVDSELGWNNKSWSLICHDGGYSVWYNGSRTDTPLPPPVSTRVGVYVDRPAGSLSFYRVSPGVGGSSHTLTHIHTFWTTFTQEDLLPGFGFWSGSGSSVSLCGFPEQQERADSPGPSCVSMKSDWSMDKPFSFKDGNQSVEKRPAGRESRTDASDVLSEFRVKFSLMFVLLQRAEEDAHAFLDKELKKLWRGHFPDYPQCSETQREEDKEVVDGEEEEQRRRAIEGVVDITVLCLKQLKQEELADSLQSKHFAAKCQHKLKSHLKEKTQRVFEGVPKAGQATDLNEIYTEIFITEGGSEDVNKEHEVRLIETASRKPAKEETPIKCEDILKPLPGQDQPVRTIMTTGVAGIGKTILTHKFTLDWAEGKANQDIHFTFPFTFRELNLLKGKEFSLVGLLHHFFIETKEAGICRYDRFQVVFILDGLDECRLPLDFQNNQIWTDVTAPTSVDVLLTNLIRGRPASLRPHLDNHTPCGSQSDPC</sequence>
<dbReference type="GO" id="GO:0005524">
    <property type="term" value="F:ATP binding"/>
    <property type="evidence" value="ECO:0007669"/>
    <property type="project" value="UniProtKB-KW"/>
</dbReference>
<dbReference type="FunFam" id="3.40.50.300:FF:001524">
    <property type="entry name" value="Si:dkey-126g1.7"/>
    <property type="match status" value="1"/>
</dbReference>
<proteinExistence type="predicted"/>
<dbReference type="Gene3D" id="3.40.50.300">
    <property type="entry name" value="P-loop containing nucleotide triphosphate hydrolases"/>
    <property type="match status" value="1"/>
</dbReference>
<dbReference type="Pfam" id="PF17776">
    <property type="entry name" value="NLRC4_HD2"/>
    <property type="match status" value="1"/>
</dbReference>
<evidence type="ECO:0000256" key="6">
    <source>
        <dbReference type="ARBA" id="ARBA00022840"/>
    </source>
</evidence>
<evidence type="ECO:0000313" key="9">
    <source>
        <dbReference type="EMBL" id="KAK0137575.1"/>
    </source>
</evidence>